<evidence type="ECO:0000259" key="4">
    <source>
        <dbReference type="Pfam" id="PF13490"/>
    </source>
</evidence>
<dbReference type="Pfam" id="PF13490">
    <property type="entry name" value="zf-HC2"/>
    <property type="match status" value="1"/>
</dbReference>
<keyword evidence="1" id="KW-0805">Transcription regulation</keyword>
<keyword evidence="2" id="KW-0804">Transcription</keyword>
<evidence type="ECO:0000256" key="3">
    <source>
        <dbReference type="SAM" id="MobiDB-lite"/>
    </source>
</evidence>
<protein>
    <recommendedName>
        <fullName evidence="4">Putative zinc-finger domain-containing protein</fullName>
    </recommendedName>
</protein>
<dbReference type="Gene3D" id="1.10.10.1320">
    <property type="entry name" value="Anti-sigma factor, zinc-finger domain"/>
    <property type="match status" value="1"/>
</dbReference>
<feature type="region of interest" description="Disordered" evidence="3">
    <location>
        <begin position="52"/>
        <end position="132"/>
    </location>
</feature>
<evidence type="ECO:0000313" key="6">
    <source>
        <dbReference type="Proteomes" id="UP000572635"/>
    </source>
</evidence>
<feature type="domain" description="Putative zinc-finger" evidence="4">
    <location>
        <begin position="8"/>
        <end position="37"/>
    </location>
</feature>
<organism evidence="5 6">
    <name type="scientific">Nocardiopsis composta</name>
    <dbReference type="NCBI Taxonomy" id="157465"/>
    <lineage>
        <taxon>Bacteria</taxon>
        <taxon>Bacillati</taxon>
        <taxon>Actinomycetota</taxon>
        <taxon>Actinomycetes</taxon>
        <taxon>Streptosporangiales</taxon>
        <taxon>Nocardiopsidaceae</taxon>
        <taxon>Nocardiopsis</taxon>
    </lineage>
</organism>
<feature type="compositionally biased region" description="Gly residues" evidence="3">
    <location>
        <begin position="216"/>
        <end position="226"/>
    </location>
</feature>
<gene>
    <name evidence="5" type="ORF">HDA36_004867</name>
</gene>
<reference evidence="5 6" key="1">
    <citation type="submission" date="2020-08" db="EMBL/GenBank/DDBJ databases">
        <title>Sequencing the genomes of 1000 actinobacteria strains.</title>
        <authorList>
            <person name="Klenk H.-P."/>
        </authorList>
    </citation>
    <scope>NUCLEOTIDE SEQUENCE [LARGE SCALE GENOMIC DNA]</scope>
    <source>
        <strain evidence="5 6">DSM 44551</strain>
    </source>
</reference>
<name>A0A7W8VG45_9ACTN</name>
<feature type="region of interest" description="Disordered" evidence="3">
    <location>
        <begin position="193"/>
        <end position="226"/>
    </location>
</feature>
<evidence type="ECO:0000256" key="2">
    <source>
        <dbReference type="ARBA" id="ARBA00023163"/>
    </source>
</evidence>
<keyword evidence="6" id="KW-1185">Reference proteome</keyword>
<proteinExistence type="predicted"/>
<dbReference type="AlphaFoldDB" id="A0A7W8VG45"/>
<sequence length="226" mass="22940">MSMEHLGERLSALVDGELGHAERDRALIHLASCDSCRFEADMLRRLKRRLHGLDAPDPSSDFLGRLSALGSVPPDRSSEPPGPRSGGLFGGPPPLGSSRPIGGTAPGGPAPGPVSAEPPARRARRPLQAPAMLRPGWHRTRYAVAGVSALALTLGTAFVAGGDADPAPVVRPSLEDYAVEHALTAGQAALPAAEDGAGGQQAPGTPVGPVAHVPGASGGDGAPRAW</sequence>
<evidence type="ECO:0000313" key="5">
    <source>
        <dbReference type="EMBL" id="MBB5434783.1"/>
    </source>
</evidence>
<dbReference type="InterPro" id="IPR041916">
    <property type="entry name" value="Anti_sigma_zinc_sf"/>
</dbReference>
<dbReference type="EMBL" id="JACHDB010000001">
    <property type="protein sequence ID" value="MBB5434783.1"/>
    <property type="molecule type" value="Genomic_DNA"/>
</dbReference>
<dbReference type="Proteomes" id="UP000572635">
    <property type="component" value="Unassembled WGS sequence"/>
</dbReference>
<dbReference type="InterPro" id="IPR027383">
    <property type="entry name" value="Znf_put"/>
</dbReference>
<evidence type="ECO:0000256" key="1">
    <source>
        <dbReference type="ARBA" id="ARBA00023015"/>
    </source>
</evidence>
<dbReference type="RefSeq" id="WP_246528340.1">
    <property type="nucleotide sequence ID" value="NZ_BAAAJD010000036.1"/>
</dbReference>
<comment type="caution">
    <text evidence="5">The sequence shown here is derived from an EMBL/GenBank/DDBJ whole genome shotgun (WGS) entry which is preliminary data.</text>
</comment>
<accession>A0A7W8VG45</accession>